<reference evidence="1" key="1">
    <citation type="submission" date="2021-06" db="EMBL/GenBank/DDBJ databases">
        <authorList>
            <person name="Kallberg Y."/>
            <person name="Tangrot J."/>
            <person name="Rosling A."/>
        </authorList>
    </citation>
    <scope>NUCLEOTIDE SEQUENCE</scope>
    <source>
        <strain evidence="1">MA461A</strain>
    </source>
</reference>
<organism evidence="1 2">
    <name type="scientific">Racocetra persica</name>
    <dbReference type="NCBI Taxonomy" id="160502"/>
    <lineage>
        <taxon>Eukaryota</taxon>
        <taxon>Fungi</taxon>
        <taxon>Fungi incertae sedis</taxon>
        <taxon>Mucoromycota</taxon>
        <taxon>Glomeromycotina</taxon>
        <taxon>Glomeromycetes</taxon>
        <taxon>Diversisporales</taxon>
        <taxon>Gigasporaceae</taxon>
        <taxon>Racocetra</taxon>
    </lineage>
</organism>
<accession>A0ACA9Q287</accession>
<protein>
    <submittedName>
        <fullName evidence="1">26932_t:CDS:1</fullName>
    </submittedName>
</protein>
<feature type="non-terminal residue" evidence="1">
    <location>
        <position position="1"/>
    </location>
</feature>
<evidence type="ECO:0000313" key="1">
    <source>
        <dbReference type="EMBL" id="CAG8727165.1"/>
    </source>
</evidence>
<comment type="caution">
    <text evidence="1">The sequence shown here is derived from an EMBL/GenBank/DDBJ whole genome shotgun (WGS) entry which is preliminary data.</text>
</comment>
<dbReference type="EMBL" id="CAJVQC010024631">
    <property type="protein sequence ID" value="CAG8727165.1"/>
    <property type="molecule type" value="Genomic_DNA"/>
</dbReference>
<keyword evidence="2" id="KW-1185">Reference proteome</keyword>
<name>A0ACA9Q287_9GLOM</name>
<sequence length="81" mass="8717">VAVALFVLPLSDFVVRFVSGVACSSFHAVCLGASIIGEYHYQFYAVVIHIAFANTISSLLEMLLALILDVVGGLIMPFKVE</sequence>
<proteinExistence type="predicted"/>
<gene>
    <name evidence="1" type="ORF">RPERSI_LOCUS11801</name>
</gene>
<evidence type="ECO:0000313" key="2">
    <source>
        <dbReference type="Proteomes" id="UP000789920"/>
    </source>
</evidence>
<dbReference type="Proteomes" id="UP000789920">
    <property type="component" value="Unassembled WGS sequence"/>
</dbReference>